<dbReference type="Gene3D" id="3.10.620.30">
    <property type="match status" value="1"/>
</dbReference>
<feature type="domain" description="Transglutaminase-like" evidence="1">
    <location>
        <begin position="197"/>
        <end position="270"/>
    </location>
</feature>
<keyword evidence="3" id="KW-1185">Reference proteome</keyword>
<dbReference type="PANTHER" id="PTHR38339:SF1">
    <property type="entry name" value="TRANSGLUTAMINASE-LIKE DOMAIN-CONTAINING PROTEIN"/>
    <property type="match status" value="1"/>
</dbReference>
<dbReference type="GO" id="GO:0008233">
    <property type="term" value="F:peptidase activity"/>
    <property type="evidence" value="ECO:0007669"/>
    <property type="project" value="UniProtKB-KW"/>
</dbReference>
<organism evidence="2 3">
    <name type="scientific">Tepidiphilus thermophilus</name>
    <dbReference type="NCBI Taxonomy" id="876478"/>
    <lineage>
        <taxon>Bacteria</taxon>
        <taxon>Pseudomonadati</taxon>
        <taxon>Pseudomonadota</taxon>
        <taxon>Hydrogenophilia</taxon>
        <taxon>Hydrogenophilales</taxon>
        <taxon>Hydrogenophilaceae</taxon>
        <taxon>Tepidiphilus</taxon>
    </lineage>
</organism>
<keyword evidence="2" id="KW-0378">Hydrolase</keyword>
<dbReference type="GO" id="GO:0006508">
    <property type="term" value="P:proteolysis"/>
    <property type="evidence" value="ECO:0007669"/>
    <property type="project" value="UniProtKB-KW"/>
</dbReference>
<proteinExistence type="predicted"/>
<dbReference type="SMART" id="SM00460">
    <property type="entry name" value="TGc"/>
    <property type="match status" value="1"/>
</dbReference>
<keyword evidence="2" id="KW-0645">Protease</keyword>
<dbReference type="EMBL" id="CYHH01000004">
    <property type="protein sequence ID" value="CUB07016.1"/>
    <property type="molecule type" value="Genomic_DNA"/>
</dbReference>
<dbReference type="PANTHER" id="PTHR38339">
    <property type="entry name" value="TRANSGLUTAMINASE DOMAIN PROTEIN"/>
    <property type="match status" value="1"/>
</dbReference>
<dbReference type="SUPFAM" id="SSF54001">
    <property type="entry name" value="Cysteine proteinases"/>
    <property type="match status" value="1"/>
</dbReference>
<dbReference type="RefSeq" id="WP_055423348.1">
    <property type="nucleotide sequence ID" value="NZ_CYHH01000004.1"/>
</dbReference>
<accession>A0A0K6IV69</accession>
<name>A0A0K6IV69_9PROT</name>
<dbReference type="InterPro" id="IPR002931">
    <property type="entry name" value="Transglutaminase-like"/>
</dbReference>
<dbReference type="OrthoDB" id="9804872at2"/>
<sequence>MDRREFLGLAGGTLLLTRLPTLQASPADSADSRSWRRFALTYHVELAEPGLEAELWLPLPQNFGDYQRAEIPQWQSNADTAEVRRLGRAEAFFARWRGAAERRASVRIEVATRDRQIDWHRPPRPTPEQETVLERYLQPTERVPLDGIVRDTALAASAGAETPLQKARAIYDWVVEHSFRDPKVRGCGLGDVKSMLESGNLGGKCVDINTLYVGLCRAVGIPAREIYGIRVADSRLFKSLGRSGDVTGAQHCRAEFYVAEFGWVPVDPADVRKAVLEEKLPLDDPKIAGLRERLFGSWEMNWVAFNDENDLRFGPSMMSGFFMYPQARVGGKVLDSLDPEHFSYRIESASLS</sequence>
<evidence type="ECO:0000313" key="3">
    <source>
        <dbReference type="Proteomes" id="UP000182108"/>
    </source>
</evidence>
<dbReference type="Pfam" id="PF01841">
    <property type="entry name" value="Transglut_core"/>
    <property type="match status" value="1"/>
</dbReference>
<gene>
    <name evidence="2" type="ORF">Ga0061068_104159</name>
</gene>
<dbReference type="InterPro" id="IPR038765">
    <property type="entry name" value="Papain-like_cys_pep_sf"/>
</dbReference>
<evidence type="ECO:0000259" key="1">
    <source>
        <dbReference type="SMART" id="SM00460"/>
    </source>
</evidence>
<evidence type="ECO:0000313" key="2">
    <source>
        <dbReference type="EMBL" id="CUB07016.1"/>
    </source>
</evidence>
<protein>
    <submittedName>
        <fullName evidence="2">Transglutaminase-like enzyme, putative cysteine protease</fullName>
    </submittedName>
</protein>
<reference evidence="3" key="1">
    <citation type="submission" date="2015-08" db="EMBL/GenBank/DDBJ databases">
        <authorList>
            <person name="Babu N.S."/>
            <person name="Beckwith C.J."/>
            <person name="Beseler K.G."/>
            <person name="Brison A."/>
            <person name="Carone J.V."/>
            <person name="Caskin T.P."/>
            <person name="Diamond M."/>
            <person name="Durham M.E."/>
            <person name="Foxe J.M."/>
            <person name="Go M."/>
            <person name="Henderson B.A."/>
            <person name="Jones I.B."/>
            <person name="McGettigan J.A."/>
            <person name="Micheletti S.J."/>
            <person name="Nasrallah M.E."/>
            <person name="Ortiz D."/>
            <person name="Piller C.R."/>
            <person name="Privatt S.R."/>
            <person name="Schneider S.L."/>
            <person name="Sharp S."/>
            <person name="Smith T.C."/>
            <person name="Stanton J.D."/>
            <person name="Ullery H.E."/>
            <person name="Wilson R.J."/>
            <person name="Serrano M.G."/>
            <person name="Buck G."/>
            <person name="Lee V."/>
            <person name="Wang Y."/>
            <person name="Carvalho R."/>
            <person name="Voegtly L."/>
            <person name="Shi R."/>
            <person name="Duckworth R."/>
            <person name="Johnson A."/>
            <person name="Loviza R."/>
            <person name="Walstead R."/>
            <person name="Shah Z."/>
            <person name="Kiflezghi M."/>
            <person name="Wade K."/>
            <person name="Ball S.L."/>
            <person name="Bradley K.W."/>
            <person name="Asai D.J."/>
            <person name="Bowman C.A."/>
            <person name="Russell D.A."/>
            <person name="Pope W.H."/>
            <person name="Jacobs-Sera D."/>
            <person name="Hendrix R.W."/>
            <person name="Hatfull G.F."/>
        </authorList>
    </citation>
    <scope>NUCLEOTIDE SEQUENCE [LARGE SCALE GENOMIC DNA]</scope>
    <source>
        <strain evidence="3">JCM 19170</strain>
    </source>
</reference>
<dbReference type="Proteomes" id="UP000182108">
    <property type="component" value="Unassembled WGS sequence"/>
</dbReference>
<dbReference type="AlphaFoldDB" id="A0A0K6IV69"/>